<evidence type="ECO:0000256" key="6">
    <source>
        <dbReference type="SAM" id="Phobius"/>
    </source>
</evidence>
<evidence type="ECO:0000313" key="8">
    <source>
        <dbReference type="Proteomes" id="UP000251545"/>
    </source>
</evidence>
<dbReference type="PANTHER" id="PTHR30250">
    <property type="entry name" value="PST FAMILY PREDICTED COLANIC ACID TRANSPORTER"/>
    <property type="match status" value="1"/>
</dbReference>
<evidence type="ECO:0000256" key="4">
    <source>
        <dbReference type="ARBA" id="ARBA00022989"/>
    </source>
</evidence>
<accession>A0A362X532</accession>
<feature type="transmembrane region" description="Helical" evidence="6">
    <location>
        <begin position="52"/>
        <end position="74"/>
    </location>
</feature>
<protein>
    <submittedName>
        <fullName evidence="7">O-antigen/teichoic acid export membrane protein</fullName>
    </submittedName>
</protein>
<name>A0A362X532_9FLAO</name>
<dbReference type="EMBL" id="PVEO01000006">
    <property type="protein sequence ID" value="PQV47697.1"/>
    <property type="molecule type" value="Genomic_DNA"/>
</dbReference>
<organism evidence="7 8">
    <name type="scientific">Jejuia pallidilutea</name>
    <dbReference type="NCBI Taxonomy" id="504487"/>
    <lineage>
        <taxon>Bacteria</taxon>
        <taxon>Pseudomonadati</taxon>
        <taxon>Bacteroidota</taxon>
        <taxon>Flavobacteriia</taxon>
        <taxon>Flavobacteriales</taxon>
        <taxon>Flavobacteriaceae</taxon>
        <taxon>Jejuia</taxon>
    </lineage>
</organism>
<dbReference type="GO" id="GO:0005886">
    <property type="term" value="C:plasma membrane"/>
    <property type="evidence" value="ECO:0007669"/>
    <property type="project" value="UniProtKB-SubCell"/>
</dbReference>
<keyword evidence="3 6" id="KW-0812">Transmembrane</keyword>
<feature type="transmembrane region" description="Helical" evidence="6">
    <location>
        <begin position="472"/>
        <end position="493"/>
    </location>
</feature>
<gene>
    <name evidence="7" type="ORF">CLV33_10616</name>
</gene>
<comment type="caution">
    <text evidence="7">The sequence shown here is derived from an EMBL/GenBank/DDBJ whole genome shotgun (WGS) entry which is preliminary data.</text>
</comment>
<evidence type="ECO:0000313" key="7">
    <source>
        <dbReference type="EMBL" id="PQV47697.1"/>
    </source>
</evidence>
<feature type="transmembrane region" description="Helical" evidence="6">
    <location>
        <begin position="154"/>
        <end position="176"/>
    </location>
</feature>
<comment type="subcellular location">
    <subcellularLocation>
        <location evidence="1">Cell membrane</location>
        <topology evidence="1">Multi-pass membrane protein</topology>
    </subcellularLocation>
</comment>
<feature type="transmembrane region" description="Helical" evidence="6">
    <location>
        <begin position="119"/>
        <end position="142"/>
    </location>
</feature>
<dbReference type="InterPro" id="IPR050833">
    <property type="entry name" value="Poly_Biosynth_Transport"/>
</dbReference>
<proteinExistence type="predicted"/>
<dbReference type="AlphaFoldDB" id="A0A362X532"/>
<evidence type="ECO:0000256" key="1">
    <source>
        <dbReference type="ARBA" id="ARBA00004651"/>
    </source>
</evidence>
<feature type="transmembrane region" description="Helical" evidence="6">
    <location>
        <begin position="12"/>
        <end position="32"/>
    </location>
</feature>
<feature type="transmembrane region" description="Helical" evidence="6">
    <location>
        <begin position="182"/>
        <end position="200"/>
    </location>
</feature>
<evidence type="ECO:0000256" key="3">
    <source>
        <dbReference type="ARBA" id="ARBA00022692"/>
    </source>
</evidence>
<evidence type="ECO:0000256" key="2">
    <source>
        <dbReference type="ARBA" id="ARBA00022475"/>
    </source>
</evidence>
<feature type="transmembrane region" description="Helical" evidence="6">
    <location>
        <begin position="305"/>
        <end position="328"/>
    </location>
</feature>
<dbReference type="RefSeq" id="WP_105473926.1">
    <property type="nucleotide sequence ID" value="NZ_PVEO01000006.1"/>
</dbReference>
<dbReference type="PANTHER" id="PTHR30250:SF26">
    <property type="entry name" value="PSMA PROTEIN"/>
    <property type="match status" value="1"/>
</dbReference>
<feature type="transmembrane region" description="Helical" evidence="6">
    <location>
        <begin position="369"/>
        <end position="393"/>
    </location>
</feature>
<dbReference type="Proteomes" id="UP000251545">
    <property type="component" value="Unassembled WGS sequence"/>
</dbReference>
<feature type="transmembrane region" description="Helical" evidence="6">
    <location>
        <begin position="399"/>
        <end position="420"/>
    </location>
</feature>
<reference evidence="7 8" key="1">
    <citation type="submission" date="2018-02" db="EMBL/GenBank/DDBJ databases">
        <title>Genomic Encyclopedia of Archaeal and Bacterial Type Strains, Phase II (KMG-II): from individual species to whole genera.</title>
        <authorList>
            <person name="Goeker M."/>
        </authorList>
    </citation>
    <scope>NUCLEOTIDE SEQUENCE [LARGE SCALE GENOMIC DNA]</scope>
    <source>
        <strain evidence="7 8">DSM 21165</strain>
    </source>
</reference>
<keyword evidence="4 6" id="KW-1133">Transmembrane helix</keyword>
<evidence type="ECO:0000256" key="5">
    <source>
        <dbReference type="ARBA" id="ARBA00023136"/>
    </source>
</evidence>
<feature type="transmembrane region" description="Helical" evidence="6">
    <location>
        <begin position="95"/>
        <end position="113"/>
    </location>
</feature>
<keyword evidence="2" id="KW-1003">Cell membrane</keyword>
<feature type="transmembrane region" description="Helical" evidence="6">
    <location>
        <begin position="340"/>
        <end position="357"/>
    </location>
</feature>
<feature type="transmembrane region" description="Helical" evidence="6">
    <location>
        <begin position="441"/>
        <end position="460"/>
    </location>
</feature>
<keyword evidence="5 6" id="KW-0472">Membrane</keyword>
<sequence length="513" mass="59171">MSRVAKTLKNARVGLFFYSIVVFVHFFSRKYFLQYLGDEFMGITATLRSILGFLNLAELGIGTAVGFALYKPLFDKNNNEINKIIALVGFIYKKIGYLILIGGVIVSFFFPIIFTETNISLPIIYFAFYSFLASSLISYFYNYHLILLEADQKAYVVTSYFQSINIIRLILQTFLAYYTQSFFVWIFLELFFSTIYAFILRRKVSKEYPWLLISSKGSKELLGEFKSLTKKIKQTFVHKISAFVLGSTDQLLIFSIINAKSVAYFGNYQLIFGQINNLLNSFFKGSGASIGNLVAENNKENINKIFWELMSIRYLIGGVVSICIFYLFEPFIKLWLGEKYILNQLVLVLMIVNFLISQVRVPVENFKNAYGLFSDTWAPIVEMLLNLGVSIIFGKLWGISGIMLGTLCSLILIVVIWKPYFLYKAGFKTNFGVYWKGNLKLMTSLILSYYIIDLFIKHFISNENLNTFFQLIIYALKISFLTVITYVPILYILNKGFRDLSRRALNMVKQLKK</sequence>